<dbReference type="GO" id="GO:0032216">
    <property type="term" value="F:glucosaminyl-phosphatidylinositol O-acyltransferase activity"/>
    <property type="evidence" value="ECO:0007669"/>
    <property type="project" value="TreeGrafter"/>
</dbReference>
<feature type="transmembrane region" description="Helical" evidence="5">
    <location>
        <begin position="70"/>
        <end position="92"/>
    </location>
</feature>
<dbReference type="PANTHER" id="PTHR20661:SF0">
    <property type="entry name" value="PHOSPHATIDYLINOSITOL-GLYCAN BIOSYNTHESIS CLASS W PROTEIN"/>
    <property type="match status" value="1"/>
</dbReference>
<evidence type="ECO:0000256" key="4">
    <source>
        <dbReference type="ARBA" id="ARBA00023136"/>
    </source>
</evidence>
<dbReference type="PANTHER" id="PTHR20661">
    <property type="entry name" value="PHOSPHATIDYLINOSITOL-GLYCAN BIOSYNTHESIS CLASS W PROTEIN"/>
    <property type="match status" value="1"/>
</dbReference>
<feature type="transmembrane region" description="Helical" evidence="5">
    <location>
        <begin position="367"/>
        <end position="388"/>
    </location>
</feature>
<comment type="subcellular location">
    <subcellularLocation>
        <location evidence="1">Membrane</location>
        <topology evidence="1">Multi-pass membrane protein</topology>
    </subcellularLocation>
</comment>
<dbReference type="OrthoDB" id="15270at2759"/>
<dbReference type="GO" id="GO:0006506">
    <property type="term" value="P:GPI anchor biosynthetic process"/>
    <property type="evidence" value="ECO:0007669"/>
    <property type="project" value="InterPro"/>
</dbReference>
<organism evidence="6 7">
    <name type="scientific">Turnera subulata</name>
    <dbReference type="NCBI Taxonomy" id="218843"/>
    <lineage>
        <taxon>Eukaryota</taxon>
        <taxon>Viridiplantae</taxon>
        <taxon>Streptophyta</taxon>
        <taxon>Embryophyta</taxon>
        <taxon>Tracheophyta</taxon>
        <taxon>Spermatophyta</taxon>
        <taxon>Magnoliopsida</taxon>
        <taxon>eudicotyledons</taxon>
        <taxon>Gunneridae</taxon>
        <taxon>Pentapetalae</taxon>
        <taxon>rosids</taxon>
        <taxon>fabids</taxon>
        <taxon>Malpighiales</taxon>
        <taxon>Passifloraceae</taxon>
        <taxon>Turnera</taxon>
    </lineage>
</organism>
<evidence type="ECO:0000313" key="7">
    <source>
        <dbReference type="Proteomes" id="UP001141552"/>
    </source>
</evidence>
<accession>A0A9Q0GCR8</accession>
<evidence type="ECO:0008006" key="8">
    <source>
        <dbReference type="Google" id="ProtNLM"/>
    </source>
</evidence>
<feature type="transmembrane region" description="Helical" evidence="5">
    <location>
        <begin position="30"/>
        <end position="49"/>
    </location>
</feature>
<sequence length="464" mass="51428">MDSPPSSLNPNKHLKEQFVSNLAGSSMLEIAALSTIVPLLFVLRHVVCSNSRTDASAKKDDDAVFVSRSLWTYLATVTVDFLFIVLPALLFFTVLADWVYVFAVALVVLISCIIIIAAKRFSSPTNGGESITLRSNISSYRVSVIVMTCLCILAVDFEVFPRRYAKTETYGTSLMDLGVGSFVLANALVSRQARGISSVNWKTAIRSSSPLLVLGFARLLSTRSVDYQVHVGEYGVHWNFFFTLAAVSILTSTINIPPQHSGVLGSVVLIGYQCWLNHGLNVYLLSDKRGTDILSRNKEGIFSILGYWGMYLIGVQLGNFIFFGNGTSALLRNNKWARFRVLFFSLMFWLITVVLEKHVERVSRRTCNLAYVSLVLAQNFQVLALLMLSDYVAGSKISALEEAFDRNLLGSFLLANLLTGLVNLFVDTIFVPSLSAISILLVYAYVLSILTGIANFFGIRFKFW</sequence>
<comment type="caution">
    <text evidence="6">The sequence shown here is derived from an EMBL/GenBank/DDBJ whole genome shotgun (WGS) entry which is preliminary data.</text>
</comment>
<protein>
    <recommendedName>
        <fullName evidence="8">GPI-anchored wall transfer protein</fullName>
    </recommendedName>
</protein>
<feature type="transmembrane region" description="Helical" evidence="5">
    <location>
        <begin position="408"/>
        <end position="426"/>
    </location>
</feature>
<feature type="transmembrane region" description="Helical" evidence="5">
    <location>
        <begin position="139"/>
        <end position="157"/>
    </location>
</feature>
<keyword evidence="2 5" id="KW-0812">Transmembrane</keyword>
<keyword evidence="3 5" id="KW-1133">Transmembrane helix</keyword>
<dbReference type="PIRSF" id="PIRSF017321">
    <property type="entry name" value="GWT1"/>
    <property type="match status" value="1"/>
</dbReference>
<dbReference type="Proteomes" id="UP001141552">
    <property type="component" value="Unassembled WGS sequence"/>
</dbReference>
<evidence type="ECO:0000256" key="3">
    <source>
        <dbReference type="ARBA" id="ARBA00022989"/>
    </source>
</evidence>
<dbReference type="GO" id="GO:0072659">
    <property type="term" value="P:protein localization to plasma membrane"/>
    <property type="evidence" value="ECO:0007669"/>
    <property type="project" value="TreeGrafter"/>
</dbReference>
<proteinExistence type="predicted"/>
<dbReference type="InterPro" id="IPR009447">
    <property type="entry name" value="PIGW/GWT1"/>
</dbReference>
<evidence type="ECO:0000256" key="2">
    <source>
        <dbReference type="ARBA" id="ARBA00022692"/>
    </source>
</evidence>
<reference evidence="6" key="1">
    <citation type="submission" date="2022-02" db="EMBL/GenBank/DDBJ databases">
        <authorList>
            <person name="Henning P.M."/>
            <person name="McCubbin A.G."/>
            <person name="Shore J.S."/>
        </authorList>
    </citation>
    <scope>NUCLEOTIDE SEQUENCE</scope>
    <source>
        <strain evidence="6">F60SS</strain>
        <tissue evidence="6">Leaves</tissue>
    </source>
</reference>
<evidence type="ECO:0000256" key="5">
    <source>
        <dbReference type="SAM" id="Phobius"/>
    </source>
</evidence>
<gene>
    <name evidence="6" type="ORF">Tsubulata_011790</name>
</gene>
<evidence type="ECO:0000256" key="1">
    <source>
        <dbReference type="ARBA" id="ARBA00004141"/>
    </source>
</evidence>
<dbReference type="AlphaFoldDB" id="A0A9Q0GCR8"/>
<feature type="transmembrane region" description="Helical" evidence="5">
    <location>
        <begin position="238"/>
        <end position="257"/>
    </location>
</feature>
<reference evidence="6" key="2">
    <citation type="journal article" date="2023" name="Plants (Basel)">
        <title>Annotation of the Turnera subulata (Passifloraceae) Draft Genome Reveals the S-Locus Evolved after the Divergence of Turneroideae from Passifloroideae in a Stepwise Manner.</title>
        <authorList>
            <person name="Henning P.M."/>
            <person name="Roalson E.H."/>
            <person name="Mir W."/>
            <person name="McCubbin A.G."/>
            <person name="Shore J.S."/>
        </authorList>
    </citation>
    <scope>NUCLEOTIDE SEQUENCE</scope>
    <source>
        <strain evidence="6">F60SS</strain>
    </source>
</reference>
<feature type="transmembrane region" description="Helical" evidence="5">
    <location>
        <begin position="263"/>
        <end position="284"/>
    </location>
</feature>
<feature type="transmembrane region" description="Helical" evidence="5">
    <location>
        <begin position="438"/>
        <end position="459"/>
    </location>
</feature>
<dbReference type="EMBL" id="JAKUCV010001070">
    <property type="protein sequence ID" value="KAJ4847834.1"/>
    <property type="molecule type" value="Genomic_DNA"/>
</dbReference>
<feature type="transmembrane region" description="Helical" evidence="5">
    <location>
        <begin position="336"/>
        <end position="355"/>
    </location>
</feature>
<dbReference type="GO" id="GO:0016020">
    <property type="term" value="C:membrane"/>
    <property type="evidence" value="ECO:0007669"/>
    <property type="project" value="UniProtKB-SubCell"/>
</dbReference>
<keyword evidence="7" id="KW-1185">Reference proteome</keyword>
<dbReference type="GO" id="GO:0005783">
    <property type="term" value="C:endoplasmic reticulum"/>
    <property type="evidence" value="ECO:0007669"/>
    <property type="project" value="TreeGrafter"/>
</dbReference>
<name>A0A9Q0GCR8_9ROSI</name>
<feature type="transmembrane region" description="Helical" evidence="5">
    <location>
        <begin position="305"/>
        <end position="324"/>
    </location>
</feature>
<evidence type="ECO:0000313" key="6">
    <source>
        <dbReference type="EMBL" id="KAJ4847834.1"/>
    </source>
</evidence>
<dbReference type="Pfam" id="PF06423">
    <property type="entry name" value="GWT1"/>
    <property type="match status" value="1"/>
</dbReference>
<feature type="transmembrane region" description="Helical" evidence="5">
    <location>
        <begin position="98"/>
        <end position="118"/>
    </location>
</feature>
<keyword evidence="4 5" id="KW-0472">Membrane</keyword>